<reference evidence="4" key="1">
    <citation type="submission" date="2024-02" db="UniProtKB">
        <authorList>
            <consortium name="WormBaseParasite"/>
        </authorList>
    </citation>
    <scope>IDENTIFICATION</scope>
</reference>
<protein>
    <submittedName>
        <fullName evidence="4">Zc3h12a-like Ribonuclease NYN domain-containing protein</fullName>
    </submittedName>
</protein>
<dbReference type="AlphaFoldDB" id="A0AAF3EZY4"/>
<dbReference type="InterPro" id="IPR028079">
    <property type="entry name" value="RNase_Zc3h12a_2"/>
</dbReference>
<evidence type="ECO:0000313" key="4">
    <source>
        <dbReference type="WBParaSite" id="MBELARI_LOCUS19758"/>
    </source>
</evidence>
<accession>A0AAF3EZY4</accession>
<dbReference type="Pfam" id="PF14626">
    <property type="entry name" value="RNase_Zc3h12a_2"/>
    <property type="match status" value="1"/>
</dbReference>
<keyword evidence="3" id="KW-1185">Reference proteome</keyword>
<dbReference type="Proteomes" id="UP000887575">
    <property type="component" value="Unassembled WGS sequence"/>
</dbReference>
<evidence type="ECO:0000256" key="1">
    <source>
        <dbReference type="SAM" id="MobiDB-lite"/>
    </source>
</evidence>
<evidence type="ECO:0000259" key="2">
    <source>
        <dbReference type="Pfam" id="PF14626"/>
    </source>
</evidence>
<evidence type="ECO:0000313" key="3">
    <source>
        <dbReference type="Proteomes" id="UP000887575"/>
    </source>
</evidence>
<sequence>MYCPDDTYSSSASCMEYTDEYETLDLDTTNTSEDPPPPEQQPEERITCHTVQPLKPMTTRQQRNKKERSFWEWDDYKRIVAQRARINTEKMERLRRYTTDKQNLDALTSNPLPKPYPSLYINMGEGGQGLQKCEEYRKSPFQQERPINSPYAVQLKHAFSEYRAPETLLIYEETKQKIIHGSGDQGCSSQRPLEDLIARNVDKLMDKFESSELALVGDMDTFPMTLRQRDHDTLLRPVIIDAVGVTMLYHKAGKKKLLEYGLPRNGNFVTNMKLIMKPIVQLALYYLALGHKIIIAVPICYEPELWLEDEPRVDNIVAFEHLLRAGVVNFLAEHTTEIWMASTRFFADEIDGLLVSNSFFWKHIVAKSVDQQLRTNDAGLCVSRASDRLVTPSFFGPTRIPVVCHHFTFQIDASQKFDLKGYGGHVTEKRINDKRCLWVKEGVVRYYHEDTKVDYAVRLENQLRLKDQVFQMHLLENLYLLPCRLQRAYHVMKYISEMCMDIQEPFVS</sequence>
<feature type="region of interest" description="Disordered" evidence="1">
    <location>
        <begin position="21"/>
        <end position="47"/>
    </location>
</feature>
<feature type="domain" description="Zc3h12a-like Ribonuclease NYN" evidence="2">
    <location>
        <begin position="271"/>
        <end position="395"/>
    </location>
</feature>
<proteinExistence type="predicted"/>
<organism evidence="3 4">
    <name type="scientific">Mesorhabditis belari</name>
    <dbReference type="NCBI Taxonomy" id="2138241"/>
    <lineage>
        <taxon>Eukaryota</taxon>
        <taxon>Metazoa</taxon>
        <taxon>Ecdysozoa</taxon>
        <taxon>Nematoda</taxon>
        <taxon>Chromadorea</taxon>
        <taxon>Rhabditida</taxon>
        <taxon>Rhabditina</taxon>
        <taxon>Rhabditomorpha</taxon>
        <taxon>Rhabditoidea</taxon>
        <taxon>Rhabditidae</taxon>
        <taxon>Mesorhabditinae</taxon>
        <taxon>Mesorhabditis</taxon>
    </lineage>
</organism>
<name>A0AAF3EZY4_9BILA</name>
<dbReference type="WBParaSite" id="MBELARI_LOCUS19758">
    <property type="protein sequence ID" value="MBELARI_LOCUS19758"/>
    <property type="gene ID" value="MBELARI_LOCUS19758"/>
</dbReference>